<dbReference type="InterPro" id="IPR036728">
    <property type="entry name" value="PBP_GOBP_sf"/>
</dbReference>
<protein>
    <submittedName>
        <fullName evidence="5">Odorant binding protein OBP22</fullName>
    </submittedName>
</protein>
<keyword evidence="4" id="KW-0732">Signal</keyword>
<dbReference type="PANTHER" id="PTHR11857:SF43">
    <property type="entry name" value="GEO07291P1-RELATED"/>
    <property type="match status" value="1"/>
</dbReference>
<comment type="similarity">
    <text evidence="2">Belongs to the PBP/GOBP family.</text>
</comment>
<name>X5FR23_9DIPT</name>
<evidence type="ECO:0000256" key="1">
    <source>
        <dbReference type="ARBA" id="ARBA00004613"/>
    </source>
</evidence>
<dbReference type="SUPFAM" id="SSF47565">
    <property type="entry name" value="Insect pheromone/odorant-binding proteins"/>
    <property type="match status" value="1"/>
</dbReference>
<dbReference type="CDD" id="cd23992">
    <property type="entry name" value="PBP_GOBP"/>
    <property type="match status" value="1"/>
</dbReference>
<dbReference type="GO" id="GO:0007608">
    <property type="term" value="P:sensory perception of smell"/>
    <property type="evidence" value="ECO:0007669"/>
    <property type="project" value="TreeGrafter"/>
</dbReference>
<organism evidence="5">
    <name type="scientific">Sitodiplosis mosellana</name>
    <name type="common">orange wheat blossom midge</name>
    <dbReference type="NCBI Taxonomy" id="263140"/>
    <lineage>
        <taxon>Eukaryota</taxon>
        <taxon>Metazoa</taxon>
        <taxon>Ecdysozoa</taxon>
        <taxon>Arthropoda</taxon>
        <taxon>Hexapoda</taxon>
        <taxon>Insecta</taxon>
        <taxon>Pterygota</taxon>
        <taxon>Neoptera</taxon>
        <taxon>Endopterygota</taxon>
        <taxon>Diptera</taxon>
        <taxon>Nematocera</taxon>
        <taxon>Sciaroidea</taxon>
        <taxon>Cecidomyiidae</taxon>
        <taxon>Sitodiplosis</taxon>
    </lineage>
</organism>
<accession>X5FR23</accession>
<dbReference type="Gene3D" id="1.10.238.20">
    <property type="entry name" value="Pheromone/general odorant binding protein domain"/>
    <property type="match status" value="1"/>
</dbReference>
<dbReference type="FunFam" id="1.10.238.20:FF:000001">
    <property type="entry name" value="General odorant-binding protein lush"/>
    <property type="match status" value="1"/>
</dbReference>
<dbReference type="PANTHER" id="PTHR11857">
    <property type="entry name" value="ODORANT BINDING PROTEIN-RELATED"/>
    <property type="match status" value="1"/>
</dbReference>
<dbReference type="EMBL" id="KF782362">
    <property type="protein sequence ID" value="AHW83252.1"/>
    <property type="molecule type" value="mRNA"/>
</dbReference>
<dbReference type="GO" id="GO:0005615">
    <property type="term" value="C:extracellular space"/>
    <property type="evidence" value="ECO:0007669"/>
    <property type="project" value="TreeGrafter"/>
</dbReference>
<comment type="subcellular location">
    <subcellularLocation>
        <location evidence="1">Secreted</location>
    </subcellularLocation>
</comment>
<dbReference type="SMART" id="SM00708">
    <property type="entry name" value="PhBP"/>
    <property type="match status" value="1"/>
</dbReference>
<sequence length="104" mass="11749">MRKGCVEQTGVDEKYIDESKNGNLPDIPELRCYVLCLMEHSGIIDDAGVVDFSKIYHLFTPSMKETFQDATNDCGTIHGDTRCDTAYLTFKCFVTKYPKDAELP</sequence>
<reference evidence="5" key="1">
    <citation type="submission" date="2013-10" db="EMBL/GenBank/DDBJ databases">
        <authorList>
            <person name="Gong Z."/>
            <person name="Wu Y."/>
        </authorList>
    </citation>
    <scope>NUCLEOTIDE SEQUENCE</scope>
</reference>
<dbReference type="GO" id="GO:0005549">
    <property type="term" value="F:odorant binding"/>
    <property type="evidence" value="ECO:0007669"/>
    <property type="project" value="InterPro"/>
</dbReference>
<proteinExistence type="evidence at transcript level"/>
<dbReference type="AlphaFoldDB" id="X5FR23"/>
<keyword evidence="3" id="KW-0964">Secreted</keyword>
<evidence type="ECO:0000256" key="4">
    <source>
        <dbReference type="ARBA" id="ARBA00022729"/>
    </source>
</evidence>
<dbReference type="Pfam" id="PF01395">
    <property type="entry name" value="PBP_GOBP"/>
    <property type="match status" value="1"/>
</dbReference>
<evidence type="ECO:0000256" key="3">
    <source>
        <dbReference type="ARBA" id="ARBA00022525"/>
    </source>
</evidence>
<reference evidence="5" key="2">
    <citation type="journal article" date="2014" name="Biochem. Biophys. Res. Commun.">
        <title>Identification and expression profile analysis of putative odorant-binding proteins in Sitodiplosis mosellana (Gehin) (Diptera: Cecidomyiidae).</title>
        <authorList>
            <person name="Gong Z.J."/>
            <person name="Miao J."/>
            <person name="Duan Y."/>
            <person name="Jiang Y.L."/>
            <person name="Li T."/>
            <person name="Wu Y.Q."/>
        </authorList>
    </citation>
    <scope>NUCLEOTIDE SEQUENCE</scope>
</reference>
<dbReference type="InterPro" id="IPR006170">
    <property type="entry name" value="PBP/GOBP"/>
</dbReference>
<evidence type="ECO:0000313" key="5">
    <source>
        <dbReference type="EMBL" id="AHW83252.1"/>
    </source>
</evidence>
<evidence type="ECO:0000256" key="2">
    <source>
        <dbReference type="ARBA" id="ARBA00008098"/>
    </source>
</evidence>